<proteinExistence type="inferred from homology"/>
<protein>
    <recommendedName>
        <fullName evidence="3">Carboxylic ester hydrolase</fullName>
        <ecNumber evidence="3">3.1.1.-</ecNumber>
    </recommendedName>
</protein>
<evidence type="ECO:0000256" key="2">
    <source>
        <dbReference type="ARBA" id="ARBA00022801"/>
    </source>
</evidence>
<name>A0AAE0Z5B8_9GAST</name>
<dbReference type="InterPro" id="IPR019826">
    <property type="entry name" value="Carboxylesterase_B_AS"/>
</dbReference>
<dbReference type="PROSITE" id="PS00122">
    <property type="entry name" value="CARBOXYLESTERASE_B_1"/>
    <property type="match status" value="1"/>
</dbReference>
<dbReference type="EMBL" id="JAWDGP010004610">
    <property type="protein sequence ID" value="KAK3763044.1"/>
    <property type="molecule type" value="Genomic_DNA"/>
</dbReference>
<evidence type="ECO:0000256" key="1">
    <source>
        <dbReference type="ARBA" id="ARBA00005964"/>
    </source>
</evidence>
<dbReference type="EC" id="3.1.1.-" evidence="3"/>
<evidence type="ECO:0000256" key="3">
    <source>
        <dbReference type="RuleBase" id="RU361235"/>
    </source>
</evidence>
<sequence>MFIHGGKFREWSASYFNYTNLALKGVIVVTINYRLDAFGFLSTQDDVIPGNFGLMDAKLALHFVKEIIGDFGGDSGDVTLFGASAGSAMVQQMSLSPLTRGKFQKAIMQSGPGTCSWSSYKPETPFVPRQIAFSLGLKLRCPLPHGFTGRQASEDLVDCLRKVPADELISVVQDLTVNDFGSGIIFVPVSGDSFGFLPEHPALLAANTKDIVPIPMILGWTTDDSSWYINDPEDDGLTYAEFLQFIQIGIGLAYPPDQVQSIVHAVLTMYNMTDPSGLDPYHIREVAMELITDFSMKSFMAKEARQFSKAAEGSRAKVFVYEYHHRPSYSVNPAWQRVTHMDEEGMGLGLPNGPRELSYPQTSAHDRKVSELMTTWWSNFAKYGEPSPSWPKFGYQQDDQQLMIIRSNPGVKQFDGDDPVVLWTGSSGLED</sequence>
<organism evidence="5 6">
    <name type="scientific">Elysia crispata</name>
    <name type="common">lettuce slug</name>
    <dbReference type="NCBI Taxonomy" id="231223"/>
    <lineage>
        <taxon>Eukaryota</taxon>
        <taxon>Metazoa</taxon>
        <taxon>Spiralia</taxon>
        <taxon>Lophotrochozoa</taxon>
        <taxon>Mollusca</taxon>
        <taxon>Gastropoda</taxon>
        <taxon>Heterobranchia</taxon>
        <taxon>Euthyneura</taxon>
        <taxon>Panpulmonata</taxon>
        <taxon>Sacoglossa</taxon>
        <taxon>Placobranchoidea</taxon>
        <taxon>Plakobranchidae</taxon>
        <taxon>Elysia</taxon>
    </lineage>
</organism>
<dbReference type="PANTHER" id="PTHR43903">
    <property type="entry name" value="NEUROLIGIN"/>
    <property type="match status" value="1"/>
</dbReference>
<dbReference type="GO" id="GO:0016787">
    <property type="term" value="F:hydrolase activity"/>
    <property type="evidence" value="ECO:0007669"/>
    <property type="project" value="UniProtKB-KW"/>
</dbReference>
<comment type="caution">
    <text evidence="5">The sequence shown here is derived from an EMBL/GenBank/DDBJ whole genome shotgun (WGS) entry which is preliminary data.</text>
</comment>
<dbReference type="InterPro" id="IPR029058">
    <property type="entry name" value="AB_hydrolase_fold"/>
</dbReference>
<dbReference type="Proteomes" id="UP001283361">
    <property type="component" value="Unassembled WGS sequence"/>
</dbReference>
<evidence type="ECO:0000259" key="4">
    <source>
        <dbReference type="Pfam" id="PF00135"/>
    </source>
</evidence>
<dbReference type="AlphaFoldDB" id="A0AAE0Z5B8"/>
<keyword evidence="6" id="KW-1185">Reference proteome</keyword>
<dbReference type="InterPro" id="IPR051093">
    <property type="entry name" value="Neuroligin/BSAL"/>
</dbReference>
<feature type="domain" description="Carboxylesterase type B" evidence="4">
    <location>
        <begin position="1"/>
        <end position="414"/>
    </location>
</feature>
<reference evidence="5" key="1">
    <citation type="journal article" date="2023" name="G3 (Bethesda)">
        <title>A reference genome for the long-term kleptoplast-retaining sea slug Elysia crispata morphotype clarki.</title>
        <authorList>
            <person name="Eastman K.E."/>
            <person name="Pendleton A.L."/>
            <person name="Shaikh M.A."/>
            <person name="Suttiyut T."/>
            <person name="Ogas R."/>
            <person name="Tomko P."/>
            <person name="Gavelis G."/>
            <person name="Widhalm J.R."/>
            <person name="Wisecaver J.H."/>
        </authorList>
    </citation>
    <scope>NUCLEOTIDE SEQUENCE</scope>
    <source>
        <strain evidence="5">ECLA1</strain>
    </source>
</reference>
<keyword evidence="2 3" id="KW-0378">Hydrolase</keyword>
<gene>
    <name evidence="5" type="ORF">RRG08_014832</name>
</gene>
<dbReference type="InterPro" id="IPR002018">
    <property type="entry name" value="CarbesteraseB"/>
</dbReference>
<comment type="similarity">
    <text evidence="1 3">Belongs to the type-B carboxylesterase/lipase family.</text>
</comment>
<dbReference type="SUPFAM" id="SSF53474">
    <property type="entry name" value="alpha/beta-Hydrolases"/>
    <property type="match status" value="1"/>
</dbReference>
<evidence type="ECO:0000313" key="5">
    <source>
        <dbReference type="EMBL" id="KAK3763044.1"/>
    </source>
</evidence>
<dbReference type="Gene3D" id="3.40.50.1820">
    <property type="entry name" value="alpha/beta hydrolase"/>
    <property type="match status" value="1"/>
</dbReference>
<accession>A0AAE0Z5B8</accession>
<dbReference type="Pfam" id="PF00135">
    <property type="entry name" value="COesterase"/>
    <property type="match status" value="1"/>
</dbReference>
<evidence type="ECO:0000313" key="6">
    <source>
        <dbReference type="Proteomes" id="UP001283361"/>
    </source>
</evidence>